<feature type="binding site" evidence="2">
    <location>
        <position position="373"/>
    </location>
    <ligand>
        <name>Zn(2+)</name>
        <dbReference type="ChEBI" id="CHEBI:29105"/>
        <note>catalytic</note>
    </ligand>
</feature>
<dbReference type="Gene3D" id="1.10.390.10">
    <property type="entry name" value="Neutral Protease Domain 2"/>
    <property type="match status" value="1"/>
</dbReference>
<dbReference type="RefSeq" id="WP_137261819.1">
    <property type="nucleotide sequence ID" value="NZ_SZQL01000007.1"/>
</dbReference>
<keyword evidence="2" id="KW-0862">Zinc</keyword>
<dbReference type="Proteomes" id="UP000305848">
    <property type="component" value="Unassembled WGS sequence"/>
</dbReference>
<dbReference type="EMBL" id="SZQL01000007">
    <property type="protein sequence ID" value="TKK68631.1"/>
    <property type="molecule type" value="Genomic_DNA"/>
</dbReference>
<organism evidence="4 5">
    <name type="scientific">Ilyomonas limi</name>
    <dbReference type="NCBI Taxonomy" id="2575867"/>
    <lineage>
        <taxon>Bacteria</taxon>
        <taxon>Pseudomonadati</taxon>
        <taxon>Bacteroidota</taxon>
        <taxon>Chitinophagia</taxon>
        <taxon>Chitinophagales</taxon>
        <taxon>Chitinophagaceae</taxon>
        <taxon>Ilyomonas</taxon>
    </lineage>
</organism>
<keyword evidence="2" id="KW-0479">Metal-binding</keyword>
<evidence type="ECO:0000313" key="5">
    <source>
        <dbReference type="Proteomes" id="UP000305848"/>
    </source>
</evidence>
<dbReference type="GO" id="GO:0008237">
    <property type="term" value="F:metallopeptidase activity"/>
    <property type="evidence" value="ECO:0007669"/>
    <property type="project" value="InterPro"/>
</dbReference>
<evidence type="ECO:0000313" key="4">
    <source>
        <dbReference type="EMBL" id="TKK68631.1"/>
    </source>
</evidence>
<dbReference type="GO" id="GO:0008270">
    <property type="term" value="F:zinc ion binding"/>
    <property type="evidence" value="ECO:0007669"/>
    <property type="project" value="InterPro"/>
</dbReference>
<dbReference type="AlphaFoldDB" id="A0A4U3L0K8"/>
<dbReference type="SUPFAM" id="SSF55486">
    <property type="entry name" value="Metalloproteases ('zincins'), catalytic domain"/>
    <property type="match status" value="1"/>
</dbReference>
<name>A0A4U3L0K8_9BACT</name>
<dbReference type="OrthoDB" id="9814383at2"/>
<evidence type="ECO:0000259" key="3">
    <source>
        <dbReference type="Pfam" id="PF01433"/>
    </source>
</evidence>
<proteinExistence type="predicted"/>
<feature type="active site" description="Proton acceptor" evidence="1">
    <location>
        <position position="370"/>
    </location>
</feature>
<dbReference type="InterPro" id="IPR034015">
    <property type="entry name" value="M1_LTA4H"/>
</dbReference>
<evidence type="ECO:0000256" key="2">
    <source>
        <dbReference type="PIRSR" id="PIRSR634015-3"/>
    </source>
</evidence>
<dbReference type="PANTHER" id="PTHR45726:SF3">
    <property type="entry name" value="LEUKOTRIENE A-4 HYDROLASE"/>
    <property type="match status" value="1"/>
</dbReference>
<reference evidence="4 5" key="1">
    <citation type="submission" date="2019-05" db="EMBL/GenBank/DDBJ databases">
        <title>Panacibacter sp. strain 17mud1-8 Genome sequencing and assembly.</title>
        <authorList>
            <person name="Chhetri G."/>
        </authorList>
    </citation>
    <scope>NUCLEOTIDE SEQUENCE [LARGE SCALE GENOMIC DNA]</scope>
    <source>
        <strain evidence="4 5">17mud1-8</strain>
    </source>
</reference>
<feature type="active site" description="Proton donor" evidence="1">
    <location>
        <position position="458"/>
    </location>
</feature>
<dbReference type="CDD" id="cd09604">
    <property type="entry name" value="M1_APN_like"/>
    <property type="match status" value="1"/>
</dbReference>
<dbReference type="InterPro" id="IPR027268">
    <property type="entry name" value="Peptidase_M4/M1_CTD_sf"/>
</dbReference>
<sequence length="940" mass="108882">MNCCKLQAQQGDWQQRVDYKINVSLDDKAKTLTGEETIYYTNHSPDTLKFIWFHLWPNAYKNDQTAFSEQLLRNGNTTFYFADEAQRGYINQLNFKVNDEAANFISDSTRTDVARLMLPQPLAPKQTIVITTPFHEKLPYNFSRGGYEGETFQITQWYPKPAVYDSKGWHPMPYLDQGEFYSEFGDFDVTITVPQNYIIAASGNLQNEEALRKLKALGTQSPEVQDNYKLWQQSLRMQAIRERRPFDEVMPPAALAFKTLHYRLNNAHDFAWFASKLFLVQYDTVQLGKQVIDAFTFYNPWDKERWKNSLQYVKDGVHFYSDKLGEYPYDVVSAVLGKSSKEAGGMEYPTITLLEMSDAGKELDATLVHEVGHNWLYGILANNERDHAWMDEGMNTYYENRYINNKYVRTERKGFISKKLPDDEDTLLLHTLIKLHKNQPVDITSDSLTQMNYGLSVYSKGGMWMKQLEEKLGTALFDSSMHQYYNEWQFKHPYPADFKKSVEAASNINIDTLYQQLFTTCSLYPATKRQLKTTGLFNLKNTDKYNYISLTPAGGYNYYDGVMVGGLIHNYQLPLNNFNFLMASLYATQSKQWNGAARFSYSIFDERKWLEFAVSGMRYNINAFTQYNGDKLFFTLNRIVPSVKYRLYNKDLRATRRWTFLLKSYILNEESFGDFKTVTTTTDTFYVANKRSTTTNIAQLNISVSDNRKLYPYDASLTIDAGKSFMRAGFTGNYFFNYKKDGKGINARLFAGKFFYLQPKTLLSKGENDRYLLTLTGPHGYEDFTYSDYFIGRNGQEGGLSQQIMQRDGFFKVGTPLLNTPVGKTDNWLMALNIWGDIPDEINPLKVLPFKLPVQLFADIGTYSDAWSEDNNGGRFLFDAGIKISIIHSTFNVYLPLVYSKVFRDYYKTFYPEKRVAHTIAFSFNLQQLQPNKLNRNIPL</sequence>
<comment type="cofactor">
    <cofactor evidence="2">
        <name>Zn(2+)</name>
        <dbReference type="ChEBI" id="CHEBI:29105"/>
    </cofactor>
    <text evidence="2">Binds 1 zinc ion per subunit.</text>
</comment>
<feature type="binding site" evidence="2">
    <location>
        <position position="369"/>
    </location>
    <ligand>
        <name>Zn(2+)</name>
        <dbReference type="ChEBI" id="CHEBI:29105"/>
        <note>catalytic</note>
    </ligand>
</feature>
<protein>
    <submittedName>
        <fullName evidence="4">M1 family metallopeptidase</fullName>
    </submittedName>
</protein>
<gene>
    <name evidence="4" type="ORF">FC093_10975</name>
</gene>
<dbReference type="InterPro" id="IPR014782">
    <property type="entry name" value="Peptidase_M1_dom"/>
</dbReference>
<dbReference type="PANTHER" id="PTHR45726">
    <property type="entry name" value="LEUKOTRIENE A-4 HYDROLASE"/>
    <property type="match status" value="1"/>
</dbReference>
<dbReference type="Pfam" id="PF01433">
    <property type="entry name" value="Peptidase_M1"/>
    <property type="match status" value="1"/>
</dbReference>
<keyword evidence="5" id="KW-1185">Reference proteome</keyword>
<feature type="binding site" evidence="2">
    <location>
        <position position="392"/>
    </location>
    <ligand>
        <name>Zn(2+)</name>
        <dbReference type="ChEBI" id="CHEBI:29105"/>
        <note>catalytic</note>
    </ligand>
</feature>
<evidence type="ECO:0000256" key="1">
    <source>
        <dbReference type="PIRSR" id="PIRSR634015-1"/>
    </source>
</evidence>
<accession>A0A4U3L0K8</accession>
<feature type="domain" description="Peptidase M1 membrane alanine aminopeptidase" evidence="3">
    <location>
        <begin position="319"/>
        <end position="515"/>
    </location>
</feature>
<comment type="caution">
    <text evidence="4">The sequence shown here is derived from an EMBL/GenBank/DDBJ whole genome shotgun (WGS) entry which is preliminary data.</text>
</comment>